<dbReference type="EMBL" id="BONH01000014">
    <property type="protein sequence ID" value="GIF98289.1"/>
    <property type="molecule type" value="Genomic_DNA"/>
</dbReference>
<sequence length="67" mass="7091">MRRLRNRVGAGGSVVGFGNAAYGGCMTTAAIQVTGEPRGDRGRAGARCPRTRAALRRPDLRMVLAPH</sequence>
<accession>A0A8J3KN43</accession>
<evidence type="ECO:0000313" key="2">
    <source>
        <dbReference type="Proteomes" id="UP000659904"/>
    </source>
</evidence>
<organism evidence="1 2">
    <name type="scientific">Catellatospora citrea</name>
    <dbReference type="NCBI Taxonomy" id="53366"/>
    <lineage>
        <taxon>Bacteria</taxon>
        <taxon>Bacillati</taxon>
        <taxon>Actinomycetota</taxon>
        <taxon>Actinomycetes</taxon>
        <taxon>Micromonosporales</taxon>
        <taxon>Micromonosporaceae</taxon>
        <taxon>Catellatospora</taxon>
    </lineage>
</organism>
<comment type="caution">
    <text evidence="1">The sequence shown here is derived from an EMBL/GenBank/DDBJ whole genome shotgun (WGS) entry which is preliminary data.</text>
</comment>
<gene>
    <name evidence="1" type="ORF">Cci01nite_33830</name>
</gene>
<keyword evidence="2" id="KW-1185">Reference proteome</keyword>
<proteinExistence type="predicted"/>
<protein>
    <submittedName>
        <fullName evidence="1">Uncharacterized protein</fullName>
    </submittedName>
</protein>
<evidence type="ECO:0000313" key="1">
    <source>
        <dbReference type="EMBL" id="GIF98289.1"/>
    </source>
</evidence>
<reference evidence="1 2" key="1">
    <citation type="submission" date="2021-01" db="EMBL/GenBank/DDBJ databases">
        <title>Whole genome shotgun sequence of Catellatospora citrea NBRC 14495.</title>
        <authorList>
            <person name="Komaki H."/>
            <person name="Tamura T."/>
        </authorList>
    </citation>
    <scope>NUCLEOTIDE SEQUENCE [LARGE SCALE GENOMIC DNA]</scope>
    <source>
        <strain evidence="1 2">NBRC 14495</strain>
    </source>
</reference>
<name>A0A8J3KN43_9ACTN</name>
<dbReference type="Proteomes" id="UP000659904">
    <property type="component" value="Unassembled WGS sequence"/>
</dbReference>
<dbReference type="AlphaFoldDB" id="A0A8J3KN43"/>